<dbReference type="AlphaFoldDB" id="A0A6A5ZRD1"/>
<protein>
    <recommendedName>
        <fullName evidence="5">Glycosyltransferase family 1 protein</fullName>
    </recommendedName>
</protein>
<dbReference type="Proteomes" id="UP000799770">
    <property type="component" value="Unassembled WGS sequence"/>
</dbReference>
<evidence type="ECO:0000313" key="3">
    <source>
        <dbReference type="EMBL" id="KAF2122252.1"/>
    </source>
</evidence>
<dbReference type="InterPro" id="IPR026847">
    <property type="entry name" value="VPS13"/>
</dbReference>
<dbReference type="PANTHER" id="PTHR16166:SF93">
    <property type="entry name" value="INTERMEMBRANE LIPID TRANSFER PROTEIN VPS13"/>
    <property type="match status" value="1"/>
</dbReference>
<organism evidence="3 4">
    <name type="scientific">Lophiotrema nucula</name>
    <dbReference type="NCBI Taxonomy" id="690887"/>
    <lineage>
        <taxon>Eukaryota</taxon>
        <taxon>Fungi</taxon>
        <taxon>Dikarya</taxon>
        <taxon>Ascomycota</taxon>
        <taxon>Pezizomycotina</taxon>
        <taxon>Dothideomycetes</taxon>
        <taxon>Pleosporomycetidae</taxon>
        <taxon>Pleosporales</taxon>
        <taxon>Lophiotremataceae</taxon>
        <taxon>Lophiotrema</taxon>
    </lineage>
</organism>
<gene>
    <name evidence="3" type="ORF">BDV96DRAFT_663272</name>
</gene>
<keyword evidence="4" id="KW-1185">Reference proteome</keyword>
<evidence type="ECO:0008006" key="5">
    <source>
        <dbReference type="Google" id="ProtNLM"/>
    </source>
</evidence>
<dbReference type="PANTHER" id="PTHR16166">
    <property type="entry name" value="VACUOLAR PROTEIN SORTING-ASSOCIATED PROTEIN VPS13"/>
    <property type="match status" value="1"/>
</dbReference>
<name>A0A6A5ZRD1_9PLEO</name>
<feature type="region of interest" description="Disordered" evidence="2">
    <location>
        <begin position="25"/>
        <end position="94"/>
    </location>
</feature>
<dbReference type="GO" id="GO:0006623">
    <property type="term" value="P:protein targeting to vacuole"/>
    <property type="evidence" value="ECO:0007669"/>
    <property type="project" value="TreeGrafter"/>
</dbReference>
<feature type="compositionally biased region" description="Basic and acidic residues" evidence="2">
    <location>
        <begin position="207"/>
        <end position="218"/>
    </location>
</feature>
<comment type="similarity">
    <text evidence="1">Belongs to the VPS13 family.</text>
</comment>
<feature type="compositionally biased region" description="Low complexity" evidence="2">
    <location>
        <begin position="82"/>
        <end position="91"/>
    </location>
</feature>
<accession>A0A6A5ZRD1</accession>
<dbReference type="OrthoDB" id="428159at2759"/>
<evidence type="ECO:0000256" key="1">
    <source>
        <dbReference type="ARBA" id="ARBA00006545"/>
    </source>
</evidence>
<sequence>MSNADLYNMTPPAYVMSAAEGEVSLDAEAARPEKTPSALASHPPSQPASQADTYSVRGDNHSIHDSLQPQDSLHLRHPEPPYAESSSSATPIELPADAPPVYFQELEIDAKKVHVRTCSILRDRPAIWSIKRRNIALSPLAATVLLKEGLVRKKDLELISQSAGMKRDPTDPLSAVAFGMYDTLGDILLGLVEGPVEAGRQTAQMVKQRDERRDEKKPVKASQHSARATVPHAAKQVAIGTGKGFGRMVGASFKAPMVFTHGLARGFHNVPKLYGDEVREYENVTDLRSGLSVSAKSFGHGITDGIGGFFIQPIKGAQQEGAKGFAKGFGKGLGGIVCKPAAGVVGLLGYSFAGVHKEIAQLKPHKNDTDKVFMEIGETELAQTTDEERLNIVKTWCMVSMRNC</sequence>
<dbReference type="EMBL" id="ML977311">
    <property type="protein sequence ID" value="KAF2122252.1"/>
    <property type="molecule type" value="Genomic_DNA"/>
</dbReference>
<reference evidence="3" key="1">
    <citation type="journal article" date="2020" name="Stud. Mycol.">
        <title>101 Dothideomycetes genomes: a test case for predicting lifestyles and emergence of pathogens.</title>
        <authorList>
            <person name="Haridas S."/>
            <person name="Albert R."/>
            <person name="Binder M."/>
            <person name="Bloem J."/>
            <person name="Labutti K."/>
            <person name="Salamov A."/>
            <person name="Andreopoulos B."/>
            <person name="Baker S."/>
            <person name="Barry K."/>
            <person name="Bills G."/>
            <person name="Bluhm B."/>
            <person name="Cannon C."/>
            <person name="Castanera R."/>
            <person name="Culley D."/>
            <person name="Daum C."/>
            <person name="Ezra D."/>
            <person name="Gonzalez J."/>
            <person name="Henrissat B."/>
            <person name="Kuo A."/>
            <person name="Liang C."/>
            <person name="Lipzen A."/>
            <person name="Lutzoni F."/>
            <person name="Magnuson J."/>
            <person name="Mondo S."/>
            <person name="Nolan M."/>
            <person name="Ohm R."/>
            <person name="Pangilinan J."/>
            <person name="Park H.-J."/>
            <person name="Ramirez L."/>
            <person name="Alfaro M."/>
            <person name="Sun H."/>
            <person name="Tritt A."/>
            <person name="Yoshinaga Y."/>
            <person name="Zwiers L.-H."/>
            <person name="Turgeon B."/>
            <person name="Goodwin S."/>
            <person name="Spatafora J."/>
            <person name="Crous P."/>
            <person name="Grigoriev I."/>
        </authorList>
    </citation>
    <scope>NUCLEOTIDE SEQUENCE</scope>
    <source>
        <strain evidence="3">CBS 627.86</strain>
    </source>
</reference>
<evidence type="ECO:0000256" key="2">
    <source>
        <dbReference type="SAM" id="MobiDB-lite"/>
    </source>
</evidence>
<proteinExistence type="inferred from homology"/>
<dbReference type="GO" id="GO:0045053">
    <property type="term" value="P:protein retention in Golgi apparatus"/>
    <property type="evidence" value="ECO:0007669"/>
    <property type="project" value="TreeGrafter"/>
</dbReference>
<feature type="region of interest" description="Disordered" evidence="2">
    <location>
        <begin position="205"/>
        <end position="233"/>
    </location>
</feature>
<evidence type="ECO:0000313" key="4">
    <source>
        <dbReference type="Proteomes" id="UP000799770"/>
    </source>
</evidence>